<dbReference type="EMBL" id="CABFNS010000928">
    <property type="protein sequence ID" value="VUC36433.1"/>
    <property type="molecule type" value="Genomic_DNA"/>
</dbReference>
<dbReference type="Pfam" id="PF23658">
    <property type="entry name" value="PDZ_CPAF_rel"/>
    <property type="match status" value="1"/>
</dbReference>
<dbReference type="InterPro" id="IPR029045">
    <property type="entry name" value="ClpP/crotonase-like_dom_sf"/>
</dbReference>
<evidence type="ECO:0008006" key="6">
    <source>
        <dbReference type="Google" id="ProtNLM"/>
    </source>
</evidence>
<dbReference type="Gene3D" id="3.90.226.10">
    <property type="entry name" value="2-enoyl-CoA Hydratase, Chain A, domain 1"/>
    <property type="match status" value="1"/>
</dbReference>
<keyword evidence="5" id="KW-1185">Reference proteome</keyword>
<keyword evidence="1" id="KW-0732">Signal</keyword>
<evidence type="ECO:0000313" key="5">
    <source>
        <dbReference type="Proteomes" id="UP000766486"/>
    </source>
</evidence>
<protein>
    <recommendedName>
        <fullName evidence="6">Tail specific protease domain-containing protein</fullName>
    </recommendedName>
</protein>
<dbReference type="PANTHER" id="PTHR37049">
    <property type="entry name" value="PEPTIDASE S41 FAMILY PROTEIN"/>
    <property type="match status" value="1"/>
</dbReference>
<dbReference type="InterPro" id="IPR056186">
    <property type="entry name" value="PDZ_CPAF-rel"/>
</dbReference>
<feature type="chain" id="PRO_5045701065" description="Tail specific protease domain-containing protein" evidence="1">
    <location>
        <begin position="20"/>
        <end position="761"/>
    </location>
</feature>
<sequence>MRFFFLATVLTLILPAAVAEDVVPCTRFAELLQRGRNNIWLENPFNYPAEVLVNAGAAYECATSIPILSEDIVLVIEMYKKMLPMYSTLSFLKNPPESYQQPSIDVMAQLDKIAEKAKRGNYTNFYEYESDLSLLGYQAHDQHFRLRNAGMFQFRWYLPHDIVSVSRDGKEVPQVYVYSDIVGKRRDLASPIVQFGGDSVFTYLDKYARTKSSIGLLEPHAEWNALMYNPAVQFGTWGARNGSSIYHNEFRSTSTYNGKYLEGRFANGTTFKWEYLAGSRAVYNLTKITTGQSIYDTWISSKNPNATQEPKEDEEVRILFSNKNTTAFDPLPSVPYPSYPKDPIVVQSNFSRGGTVSGYLLSNNSIGVLSIPSFMTGLYVGGPEELHTAVAEFIAKSREAGAKKIVIDLSGNRGGFLLLAYDTFRQFFPEMDPFTLANARASKSLDTIGSVLSHIASGSIETPTGPLNRTLAQNLGLGDLSMHATLTKKSKPWKSWKQFFGPVTVNGDNYTNPWRYDFNATRVTRQLRFNMTGYDDNQRDYEQAFDPKDIIMLHDGHCGSACAVFSSLMKNIAGVKSVAVGGMPVKGPMQGVAGTRGCQVRQSSAIEKISQLIQTVLSDTRNRSSEALRSELGVTLEELKSLPSTRGSPWRDVTAGINTLNCLPTSNPEIPYQFLYEASYCRVFYTVDMLLDVTQLWKTAAAIARGNTSSCVSGSLNGPGSQPNAPLDVSPGFSHADIWKMRDAEWVWMGPDEPAEDDEGL</sequence>
<dbReference type="InterPro" id="IPR005151">
    <property type="entry name" value="Tail-specific_protease"/>
</dbReference>
<evidence type="ECO:0000259" key="3">
    <source>
        <dbReference type="Pfam" id="PF23658"/>
    </source>
</evidence>
<feature type="domain" description="Tail specific protease" evidence="2">
    <location>
        <begin position="366"/>
        <end position="573"/>
    </location>
</feature>
<evidence type="ECO:0000259" key="2">
    <source>
        <dbReference type="Pfam" id="PF03572"/>
    </source>
</evidence>
<reference evidence="4 5" key="1">
    <citation type="submission" date="2019-06" db="EMBL/GenBank/DDBJ databases">
        <authorList>
            <person name="Broberg M."/>
        </authorList>
    </citation>
    <scope>NUCLEOTIDE SEQUENCE [LARGE SCALE GENOMIC DNA]</scope>
</reference>
<dbReference type="InterPro" id="IPR052766">
    <property type="entry name" value="S41A_metabolite_peptidase"/>
</dbReference>
<dbReference type="Pfam" id="PF03572">
    <property type="entry name" value="Peptidase_S41"/>
    <property type="match status" value="1"/>
</dbReference>
<organism evidence="4 5">
    <name type="scientific">Bionectria ochroleuca</name>
    <name type="common">Gliocladium roseum</name>
    <dbReference type="NCBI Taxonomy" id="29856"/>
    <lineage>
        <taxon>Eukaryota</taxon>
        <taxon>Fungi</taxon>
        <taxon>Dikarya</taxon>
        <taxon>Ascomycota</taxon>
        <taxon>Pezizomycotina</taxon>
        <taxon>Sordariomycetes</taxon>
        <taxon>Hypocreomycetidae</taxon>
        <taxon>Hypocreales</taxon>
        <taxon>Bionectriaceae</taxon>
        <taxon>Clonostachys</taxon>
    </lineage>
</organism>
<evidence type="ECO:0000256" key="1">
    <source>
        <dbReference type="SAM" id="SignalP"/>
    </source>
</evidence>
<comment type="caution">
    <text evidence="4">The sequence shown here is derived from an EMBL/GenBank/DDBJ whole genome shotgun (WGS) entry which is preliminary data.</text>
</comment>
<proteinExistence type="predicted"/>
<evidence type="ECO:0000313" key="4">
    <source>
        <dbReference type="EMBL" id="VUC36433.1"/>
    </source>
</evidence>
<name>A0ABY6UYR6_BIOOC</name>
<dbReference type="PANTHER" id="PTHR37049:SF4">
    <property type="entry name" value="RHODANESE DOMAIN-CONTAINING PROTEIN"/>
    <property type="match status" value="1"/>
</dbReference>
<feature type="domain" description="CPAF-like PDZ" evidence="3">
    <location>
        <begin position="156"/>
        <end position="279"/>
    </location>
</feature>
<accession>A0ABY6UYR6</accession>
<dbReference type="Proteomes" id="UP000766486">
    <property type="component" value="Unassembled WGS sequence"/>
</dbReference>
<dbReference type="SUPFAM" id="SSF52096">
    <property type="entry name" value="ClpP/crotonase"/>
    <property type="match status" value="1"/>
</dbReference>
<gene>
    <name evidence="4" type="ORF">CLO192961_LOCUS441348</name>
</gene>
<feature type="signal peptide" evidence="1">
    <location>
        <begin position="1"/>
        <end position="19"/>
    </location>
</feature>